<dbReference type="AlphaFoldDB" id="A0A6P9ANC6"/>
<evidence type="ECO:0000256" key="1">
    <source>
        <dbReference type="SAM" id="MobiDB-lite"/>
    </source>
</evidence>
<dbReference type="RefSeq" id="XP_034258954.2">
    <property type="nucleotide sequence ID" value="XM_034403063.2"/>
</dbReference>
<protein>
    <submittedName>
        <fullName evidence="3">Uncharacterized protein LOC117655522</fullName>
    </submittedName>
</protein>
<dbReference type="Proteomes" id="UP001652622">
    <property type="component" value="Unplaced"/>
</dbReference>
<feature type="region of interest" description="Disordered" evidence="1">
    <location>
        <begin position="325"/>
        <end position="362"/>
    </location>
</feature>
<sequence>MAAAAADPPSWSLVPGRVDRPGGCRGVATTTKKQLNQLTGSHYPNVQSWFRQHIFSTEVKENRQCRRDTESGDLQTAKLYLKQTHPVMAPWIRLSLAKPLPTISEAFEDILEDITSNTNGFGNVYMNPGSCSVEDHCQSNFQLARSAFMGPLESKHHFQDKERCGMLPNRQTILNLSESPQMVSRCTLPKVLSLQQNSFIHDYIKTYSASGRNALEDLYEGAQKTCGWKCPIGSENTGTDCTQLNFHSTYAVTPQEKMSKKQHVTSLPRYPSPRPSQRENGCQEQKYSYNQDKVPALESSSNPNPLPVNGKSIWLHPIREAPLSARDWRSSQRGQHGLKTTGSPEKESLKSSTHKQSLKGETDNRNSWVEYFHIDKKITGRDWIAEYQSAWKEAKVRACLLPAIEES</sequence>
<evidence type="ECO:0000313" key="3">
    <source>
        <dbReference type="RefSeq" id="XP_034258954.2"/>
    </source>
</evidence>
<organism evidence="2 3">
    <name type="scientific">Pantherophis guttatus</name>
    <name type="common">Corn snake</name>
    <name type="synonym">Elaphe guttata</name>
    <dbReference type="NCBI Taxonomy" id="94885"/>
    <lineage>
        <taxon>Eukaryota</taxon>
        <taxon>Metazoa</taxon>
        <taxon>Chordata</taxon>
        <taxon>Craniata</taxon>
        <taxon>Vertebrata</taxon>
        <taxon>Euteleostomi</taxon>
        <taxon>Lepidosauria</taxon>
        <taxon>Squamata</taxon>
        <taxon>Bifurcata</taxon>
        <taxon>Unidentata</taxon>
        <taxon>Episquamata</taxon>
        <taxon>Toxicofera</taxon>
        <taxon>Serpentes</taxon>
        <taxon>Colubroidea</taxon>
        <taxon>Colubridae</taxon>
        <taxon>Colubrinae</taxon>
        <taxon>Pantherophis</taxon>
    </lineage>
</organism>
<dbReference type="InParanoid" id="A0A6P9ANC6"/>
<reference evidence="3" key="1">
    <citation type="submission" date="2025-08" db="UniProtKB">
        <authorList>
            <consortium name="RefSeq"/>
        </authorList>
    </citation>
    <scope>IDENTIFICATION</scope>
    <source>
        <tissue evidence="3">Blood</tissue>
    </source>
</reference>
<accession>A0A6P9ANC6</accession>
<name>A0A6P9ANC6_PANGU</name>
<proteinExistence type="predicted"/>
<dbReference type="GeneID" id="117655522"/>
<keyword evidence="2" id="KW-1185">Reference proteome</keyword>
<gene>
    <name evidence="3" type="primary">LOC117655522</name>
</gene>
<feature type="compositionally biased region" description="Polar residues" evidence="1">
    <location>
        <begin position="331"/>
        <end position="343"/>
    </location>
</feature>
<evidence type="ECO:0000313" key="2">
    <source>
        <dbReference type="Proteomes" id="UP001652622"/>
    </source>
</evidence>
<dbReference type="KEGG" id="pgut:117655522"/>
<feature type="region of interest" description="Disordered" evidence="1">
    <location>
        <begin position="253"/>
        <end position="283"/>
    </location>
</feature>